<dbReference type="PANTHER" id="PTHR48090:SF7">
    <property type="entry name" value="RFBJ PROTEIN"/>
    <property type="match status" value="1"/>
</dbReference>
<dbReference type="SUPFAM" id="SSF53448">
    <property type="entry name" value="Nucleotide-diphospho-sugar transferases"/>
    <property type="match status" value="1"/>
</dbReference>
<feature type="transmembrane region" description="Helical" evidence="1">
    <location>
        <begin position="245"/>
        <end position="271"/>
    </location>
</feature>
<dbReference type="InterPro" id="IPR001173">
    <property type="entry name" value="Glyco_trans_2-like"/>
</dbReference>
<keyword evidence="1" id="KW-0472">Membrane</keyword>
<keyword evidence="5" id="KW-1185">Reference proteome</keyword>
<gene>
    <name evidence="4" type="ORF">ACFOD9_01875</name>
</gene>
<feature type="transmembrane region" description="Helical" evidence="1">
    <location>
        <begin position="376"/>
        <end position="399"/>
    </location>
</feature>
<keyword evidence="1" id="KW-1133">Transmembrane helix</keyword>
<name>A0ABV7IQ60_9SPHN</name>
<evidence type="ECO:0000259" key="2">
    <source>
        <dbReference type="Pfam" id="PF00535"/>
    </source>
</evidence>
<feature type="transmembrane region" description="Helical" evidence="1">
    <location>
        <begin position="291"/>
        <end position="315"/>
    </location>
</feature>
<feature type="domain" description="Glycosyltransferase 2-like" evidence="2">
    <location>
        <begin position="25"/>
        <end position="191"/>
    </location>
</feature>
<dbReference type="InterPro" id="IPR058718">
    <property type="entry name" value="Agl6_TM_C"/>
</dbReference>
<organism evidence="4 5">
    <name type="scientific">Novosphingobium bradum</name>
    <dbReference type="NCBI Taxonomy" id="1737444"/>
    <lineage>
        <taxon>Bacteria</taxon>
        <taxon>Pseudomonadati</taxon>
        <taxon>Pseudomonadota</taxon>
        <taxon>Alphaproteobacteria</taxon>
        <taxon>Sphingomonadales</taxon>
        <taxon>Sphingomonadaceae</taxon>
        <taxon>Novosphingobium</taxon>
    </lineage>
</organism>
<evidence type="ECO:0000259" key="3">
    <source>
        <dbReference type="Pfam" id="PF26629"/>
    </source>
</evidence>
<dbReference type="EMBL" id="JBHRTQ010000002">
    <property type="protein sequence ID" value="MFC3172993.1"/>
    <property type="molecule type" value="Genomic_DNA"/>
</dbReference>
<evidence type="ECO:0000256" key="1">
    <source>
        <dbReference type="SAM" id="Phobius"/>
    </source>
</evidence>
<dbReference type="RefSeq" id="WP_379508384.1">
    <property type="nucleotide sequence ID" value="NZ_JBHRTQ010000002.1"/>
</dbReference>
<dbReference type="InterPro" id="IPR050256">
    <property type="entry name" value="Glycosyltransferase_2"/>
</dbReference>
<accession>A0ABV7IQ60</accession>
<dbReference type="InterPro" id="IPR029044">
    <property type="entry name" value="Nucleotide-diphossugar_trans"/>
</dbReference>
<proteinExistence type="predicted"/>
<evidence type="ECO:0000313" key="4">
    <source>
        <dbReference type="EMBL" id="MFC3172993.1"/>
    </source>
</evidence>
<dbReference type="Pfam" id="PF26629">
    <property type="entry name" value="GT2_TM_C"/>
    <property type="match status" value="1"/>
</dbReference>
<dbReference type="Pfam" id="PF00535">
    <property type="entry name" value="Glycos_transf_2"/>
    <property type="match status" value="1"/>
</dbReference>
<dbReference type="Proteomes" id="UP001595604">
    <property type="component" value="Unassembled WGS sequence"/>
</dbReference>
<sequence length="413" mass="43214">MQLIDTLSAGERVGAHAAAGPIAVSIVMPCLNEAQSLAHCVANAREALARIAAAHGLAGEIVIADNGSIDGSQAIAEAMGARVVPVTARGYGAALIGGFNAARGRYLVMGDADGSYDFNDSVGMIGRLVDGADLCMGSRFKGGIKPGAMPWKNRYIGNPVLTGILNLFFRSGIEDAHCGLRAIRREAYEALGLESTGMEFASEMVIKASLKGIRVDEVPATLSPDLRDRAPHLRPWRDGWRHLRYLFMLSPTWAFGVPAALLAGAGCVILAMELLWAFGLIPGPVRFGQNWAIVGAFSVTTGHFAALASLAGHIYSARLGHRSLPPLVRKAARVLTLEHSLVFGGLLVLLSVAGLVTIGVHWSLAGFAAPHSVLPLILATVAGAVGVQTMLAGFLLALLAGHGGRFVELPAND</sequence>
<feature type="transmembrane region" description="Helical" evidence="1">
    <location>
        <begin position="336"/>
        <end position="364"/>
    </location>
</feature>
<dbReference type="PANTHER" id="PTHR48090">
    <property type="entry name" value="UNDECAPRENYL-PHOSPHATE 4-DEOXY-4-FORMAMIDO-L-ARABINOSE TRANSFERASE-RELATED"/>
    <property type="match status" value="1"/>
</dbReference>
<comment type="caution">
    <text evidence="4">The sequence shown here is derived from an EMBL/GenBank/DDBJ whole genome shotgun (WGS) entry which is preliminary data.</text>
</comment>
<protein>
    <submittedName>
        <fullName evidence="4">Glycosyltransferase family 2 protein</fullName>
    </submittedName>
</protein>
<feature type="domain" description="Low-salt glycan biosynthesis hexosyltransferase Agl6 C-terminal transmembrane region" evidence="3">
    <location>
        <begin position="312"/>
        <end position="399"/>
    </location>
</feature>
<evidence type="ECO:0000313" key="5">
    <source>
        <dbReference type="Proteomes" id="UP001595604"/>
    </source>
</evidence>
<dbReference type="CDD" id="cd04179">
    <property type="entry name" value="DPM_DPG-synthase_like"/>
    <property type="match status" value="1"/>
</dbReference>
<dbReference type="Gene3D" id="3.90.550.10">
    <property type="entry name" value="Spore Coat Polysaccharide Biosynthesis Protein SpsA, Chain A"/>
    <property type="match status" value="1"/>
</dbReference>
<reference evidence="5" key="1">
    <citation type="journal article" date="2019" name="Int. J. Syst. Evol. Microbiol.">
        <title>The Global Catalogue of Microorganisms (GCM) 10K type strain sequencing project: providing services to taxonomists for standard genome sequencing and annotation.</title>
        <authorList>
            <consortium name="The Broad Institute Genomics Platform"/>
            <consortium name="The Broad Institute Genome Sequencing Center for Infectious Disease"/>
            <person name="Wu L."/>
            <person name="Ma J."/>
        </authorList>
    </citation>
    <scope>NUCLEOTIDE SEQUENCE [LARGE SCALE GENOMIC DNA]</scope>
    <source>
        <strain evidence="5">KCTC 42984</strain>
    </source>
</reference>
<keyword evidence="1" id="KW-0812">Transmembrane</keyword>